<dbReference type="InterPro" id="IPR008948">
    <property type="entry name" value="L-Aspartase-like"/>
</dbReference>
<dbReference type="UniPathway" id="UPA00074">
    <property type="reaction ID" value="UER00132"/>
</dbReference>
<protein>
    <recommendedName>
        <fullName evidence="5 12">Adenylosuccinate lyase</fullName>
        <shortName evidence="13">ASL</shortName>
        <ecNumber evidence="4 12">4.3.2.2</ecNumber>
    </recommendedName>
    <alternativeName>
        <fullName evidence="10 13">Adenylosuccinase</fullName>
    </alternativeName>
</protein>
<dbReference type="GO" id="GO:0004018">
    <property type="term" value="F:N6-(1,2-dicarboxyethyl)AMP AMP-lyase (fumarate-forming) activity"/>
    <property type="evidence" value="ECO:0007669"/>
    <property type="project" value="UniProtKB-UniRule"/>
</dbReference>
<evidence type="ECO:0000256" key="5">
    <source>
        <dbReference type="ARBA" id="ARBA00017058"/>
    </source>
</evidence>
<comment type="pathway">
    <text evidence="2 13">Purine metabolism; AMP biosynthesis via de novo pathway; AMP from IMP: step 2/2.</text>
</comment>
<dbReference type="EMBL" id="FPJW01000001">
    <property type="protein sequence ID" value="SFX03729.1"/>
    <property type="molecule type" value="Genomic_DNA"/>
</dbReference>
<evidence type="ECO:0000256" key="7">
    <source>
        <dbReference type="ARBA" id="ARBA00023239"/>
    </source>
</evidence>
<dbReference type="Gene3D" id="1.10.275.10">
    <property type="entry name" value="Fumarase/aspartase (N-terminal domain)"/>
    <property type="match status" value="1"/>
</dbReference>
<name>A0A1K1TSH3_9GAMM</name>
<evidence type="ECO:0000256" key="11">
    <source>
        <dbReference type="ARBA" id="ARBA00049115"/>
    </source>
</evidence>
<dbReference type="InterPro" id="IPR024083">
    <property type="entry name" value="Fumarase/histidase_N"/>
</dbReference>
<dbReference type="InterPro" id="IPR000362">
    <property type="entry name" value="Fumarate_lyase_fam"/>
</dbReference>
<dbReference type="FunFam" id="1.10.275.10:FF:000003">
    <property type="entry name" value="Adenylosuccinate lyase"/>
    <property type="match status" value="1"/>
</dbReference>
<dbReference type="Gene3D" id="1.10.40.30">
    <property type="entry name" value="Fumarase/aspartase (C-terminal domain)"/>
    <property type="match status" value="1"/>
</dbReference>
<keyword evidence="17" id="KW-1185">Reference proteome</keyword>
<proteinExistence type="inferred from homology"/>
<dbReference type="PANTHER" id="PTHR43411">
    <property type="entry name" value="ADENYLOSUCCINATE LYASE"/>
    <property type="match status" value="1"/>
</dbReference>
<feature type="domain" description="Fumarate lyase N-terminal" evidence="14">
    <location>
        <begin position="17"/>
        <end position="315"/>
    </location>
</feature>
<dbReference type="InterPro" id="IPR004769">
    <property type="entry name" value="Pur_lyase"/>
</dbReference>
<sequence length="458" mass="50799">MSLDQLSALTALSPVDGRYGSKTAALREHFSEYGLIRARVEVEVRWLQRLAEHPEISEVPALSAEANQLLNDLIANFSVADAEAVKTHERVTNHDVKAVEYFIKDRIEVLPELAAISEFVHFACTSEDINNLSHALMLKGGLEQVLLPEMRSVANAIRDLAHKNAEVPLLSRTHGQTASPSTLGKEMANVVYRLERQIRQVEAVELLGKINGAVGNYNAHLSAYPKIDWQANAEVFVKSLGLNWNPYTTQIEPHDYIAELFDAIARFNTILIDFDRDVWGYISLGYFKQKTVAGEIGSSTMPHKVNPIDFENSEGNLGIANALFDHLAAKLPISRWQRDLTDSTVLRNLGVGLGHSLIAYQASLKGISKLETNPARLAADLDAAWEVLAEPIQTVMRRYGIEKPYEKLKELTRGKSITQQGMIEFIDTLAIPDEAKQELKALTPANYIGNAIAQARAI</sequence>
<evidence type="ECO:0000256" key="6">
    <source>
        <dbReference type="ARBA" id="ARBA00022755"/>
    </source>
</evidence>
<dbReference type="Pfam" id="PF00206">
    <property type="entry name" value="Lyase_1"/>
    <property type="match status" value="1"/>
</dbReference>
<evidence type="ECO:0000256" key="10">
    <source>
        <dbReference type="ARBA" id="ARBA00030717"/>
    </source>
</evidence>
<dbReference type="InterPro" id="IPR020557">
    <property type="entry name" value="Fumarate_lyase_CS"/>
</dbReference>
<dbReference type="InterPro" id="IPR022761">
    <property type="entry name" value="Fumarate_lyase_N"/>
</dbReference>
<evidence type="ECO:0000259" key="15">
    <source>
        <dbReference type="Pfam" id="PF08328"/>
    </source>
</evidence>
<evidence type="ECO:0000256" key="12">
    <source>
        <dbReference type="NCBIfam" id="TIGR00928"/>
    </source>
</evidence>
<dbReference type="STRING" id="1122209.SAMN02745752_00301"/>
<evidence type="ECO:0000256" key="2">
    <source>
        <dbReference type="ARBA" id="ARBA00004734"/>
    </source>
</evidence>
<dbReference type="NCBIfam" id="NF006764">
    <property type="entry name" value="PRK09285.1"/>
    <property type="match status" value="1"/>
</dbReference>
<comment type="catalytic activity">
    <reaction evidence="11">
        <text>N(6)-(1,2-dicarboxyethyl)-AMP = fumarate + AMP</text>
        <dbReference type="Rhea" id="RHEA:16853"/>
        <dbReference type="ChEBI" id="CHEBI:29806"/>
        <dbReference type="ChEBI" id="CHEBI:57567"/>
        <dbReference type="ChEBI" id="CHEBI:456215"/>
        <dbReference type="EC" id="4.3.2.2"/>
    </reaction>
    <physiologicalReaction direction="left-to-right" evidence="11">
        <dbReference type="Rhea" id="RHEA:16854"/>
    </physiologicalReaction>
</comment>
<keyword evidence="7 13" id="KW-0456">Lyase</keyword>
<comment type="function">
    <text evidence="9">Catalyzes two reactions in de novo purine nucleotide biosynthesis. Catalyzes the breakdown of 5-aminoimidazole- (N-succinylocarboxamide) ribotide (SAICAR or 2-[5-amino-1-(5-phospho-beta-D-ribosyl)imidazole-4-carboxamido]succinate) to 5-aminoimidazole-4-carboxamide ribotide (AICAR or 5-amino-1-(5-phospho-beta-D-ribosyl)imidazole-4-carboxamide) and fumarate, and of adenylosuccinate (ADS or N(6)-(1,2-dicarboxyethyl)-AMP) to adenosine monophosphate (AMP) and fumarate.</text>
</comment>
<dbReference type="GO" id="GO:0005829">
    <property type="term" value="C:cytosol"/>
    <property type="evidence" value="ECO:0007669"/>
    <property type="project" value="TreeGrafter"/>
</dbReference>
<dbReference type="EC" id="4.3.2.2" evidence="4 12"/>
<dbReference type="Pfam" id="PF08328">
    <property type="entry name" value="ASL_C"/>
    <property type="match status" value="1"/>
</dbReference>
<dbReference type="FunFam" id="1.10.40.30:FF:000004">
    <property type="entry name" value="Adenylosuccinate lyase"/>
    <property type="match status" value="1"/>
</dbReference>
<dbReference type="PRINTS" id="PR00149">
    <property type="entry name" value="FUMRATELYASE"/>
</dbReference>
<evidence type="ECO:0000256" key="13">
    <source>
        <dbReference type="RuleBase" id="RU361172"/>
    </source>
</evidence>
<evidence type="ECO:0000256" key="4">
    <source>
        <dbReference type="ARBA" id="ARBA00012339"/>
    </source>
</evidence>
<dbReference type="GO" id="GO:0006189">
    <property type="term" value="P:'de novo' IMP biosynthetic process"/>
    <property type="evidence" value="ECO:0007669"/>
    <property type="project" value="UniProtKB-UniPathway"/>
</dbReference>
<evidence type="ECO:0000313" key="16">
    <source>
        <dbReference type="EMBL" id="SFX03729.1"/>
    </source>
</evidence>
<dbReference type="InterPro" id="IPR047136">
    <property type="entry name" value="PurB_bact"/>
</dbReference>
<dbReference type="Proteomes" id="UP000182350">
    <property type="component" value="Unassembled WGS sequence"/>
</dbReference>
<dbReference type="AlphaFoldDB" id="A0A1K1TSH3"/>
<dbReference type="SUPFAM" id="SSF48557">
    <property type="entry name" value="L-aspartase-like"/>
    <property type="match status" value="1"/>
</dbReference>
<dbReference type="NCBIfam" id="TIGR00928">
    <property type="entry name" value="purB"/>
    <property type="match status" value="1"/>
</dbReference>
<evidence type="ECO:0000256" key="1">
    <source>
        <dbReference type="ARBA" id="ARBA00004706"/>
    </source>
</evidence>
<dbReference type="UniPathway" id="UPA00075">
    <property type="reaction ID" value="UER00336"/>
</dbReference>
<gene>
    <name evidence="16" type="ORF">SAMN02745752_00301</name>
</gene>
<accession>A0A1K1TSH3</accession>
<dbReference type="InterPro" id="IPR013539">
    <property type="entry name" value="PurB_C"/>
</dbReference>
<reference evidence="16 17" key="1">
    <citation type="submission" date="2016-11" db="EMBL/GenBank/DDBJ databases">
        <authorList>
            <person name="Jaros S."/>
            <person name="Januszkiewicz K."/>
            <person name="Wedrychowicz H."/>
        </authorList>
    </citation>
    <scope>NUCLEOTIDE SEQUENCE [LARGE SCALE GENOMIC DNA]</scope>
    <source>
        <strain evidence="16 17">DSM 21637</strain>
    </source>
</reference>
<evidence type="ECO:0000256" key="8">
    <source>
        <dbReference type="ARBA" id="ARBA00024477"/>
    </source>
</evidence>
<dbReference type="GO" id="GO:0070626">
    <property type="term" value="F:(S)-2-(5-amino-1-(5-phospho-D-ribosyl)imidazole-4-carboxamido) succinate lyase (fumarate-forming) activity"/>
    <property type="evidence" value="ECO:0007669"/>
    <property type="project" value="RHEA"/>
</dbReference>
<keyword evidence="6 13" id="KW-0658">Purine biosynthesis</keyword>
<dbReference type="GO" id="GO:0044208">
    <property type="term" value="P:'de novo' AMP biosynthetic process"/>
    <property type="evidence" value="ECO:0007669"/>
    <property type="project" value="UniProtKB-UniPathway"/>
</dbReference>
<organism evidence="16 17">
    <name type="scientific">Marinospirillum alkaliphilum DSM 21637</name>
    <dbReference type="NCBI Taxonomy" id="1122209"/>
    <lineage>
        <taxon>Bacteria</taxon>
        <taxon>Pseudomonadati</taxon>
        <taxon>Pseudomonadota</taxon>
        <taxon>Gammaproteobacteria</taxon>
        <taxon>Oceanospirillales</taxon>
        <taxon>Oceanospirillaceae</taxon>
        <taxon>Marinospirillum</taxon>
    </lineage>
</organism>
<evidence type="ECO:0000256" key="9">
    <source>
        <dbReference type="ARBA" id="ARBA00025012"/>
    </source>
</evidence>
<evidence type="ECO:0000256" key="3">
    <source>
        <dbReference type="ARBA" id="ARBA00008273"/>
    </source>
</evidence>
<dbReference type="PANTHER" id="PTHR43411:SF1">
    <property type="entry name" value="ADENYLOSUCCINATE LYASE"/>
    <property type="match status" value="1"/>
</dbReference>
<evidence type="ECO:0000259" key="14">
    <source>
        <dbReference type="Pfam" id="PF00206"/>
    </source>
</evidence>
<dbReference type="FunFam" id="1.20.200.10:FF:000004">
    <property type="entry name" value="Adenylosuccinate lyase"/>
    <property type="match status" value="1"/>
</dbReference>
<dbReference type="RefSeq" id="WP_072324537.1">
    <property type="nucleotide sequence ID" value="NZ_FPJW01000001.1"/>
</dbReference>
<comment type="catalytic activity">
    <reaction evidence="8">
        <text>(2S)-2-[5-amino-1-(5-phospho-beta-D-ribosyl)imidazole-4-carboxamido]succinate = 5-amino-1-(5-phospho-beta-D-ribosyl)imidazole-4-carboxamide + fumarate</text>
        <dbReference type="Rhea" id="RHEA:23920"/>
        <dbReference type="ChEBI" id="CHEBI:29806"/>
        <dbReference type="ChEBI" id="CHEBI:58443"/>
        <dbReference type="ChEBI" id="CHEBI:58475"/>
        <dbReference type="EC" id="4.3.2.2"/>
    </reaction>
    <physiologicalReaction direction="left-to-right" evidence="8">
        <dbReference type="Rhea" id="RHEA:23921"/>
    </physiologicalReaction>
</comment>
<dbReference type="PROSITE" id="PS00163">
    <property type="entry name" value="FUMARATE_LYASES"/>
    <property type="match status" value="1"/>
</dbReference>
<comment type="pathway">
    <text evidence="1 13">Purine metabolism; IMP biosynthesis via de novo pathway; 5-amino-1-(5-phospho-D-ribosyl)imidazole-4-carboxamide from 5-amino-1-(5-phospho-D-ribosyl)imidazole-4-carboxylate: step 2/2.</text>
</comment>
<comment type="similarity">
    <text evidence="3 13">Belongs to the lyase 1 family. Adenylosuccinate lyase subfamily.</text>
</comment>
<evidence type="ECO:0000313" key="17">
    <source>
        <dbReference type="Proteomes" id="UP000182350"/>
    </source>
</evidence>
<dbReference type="OrthoDB" id="9768878at2"/>
<dbReference type="CDD" id="cd01598">
    <property type="entry name" value="PurB"/>
    <property type="match status" value="1"/>
</dbReference>
<feature type="domain" description="Adenylosuccinate lyase PurB C-terminal" evidence="15">
    <location>
        <begin position="334"/>
        <end position="448"/>
    </location>
</feature>
<dbReference type="Gene3D" id="1.20.200.10">
    <property type="entry name" value="Fumarase/aspartase (Central domain)"/>
    <property type="match status" value="1"/>
</dbReference>